<keyword evidence="8 13" id="KW-0443">Lipid metabolism</keyword>
<evidence type="ECO:0000256" key="5">
    <source>
        <dbReference type="ARBA" id="ARBA00022692"/>
    </source>
</evidence>
<comment type="function">
    <text evidence="12 13">Catalyzes the reversible phosphatidyl group transfer from one phosphatidylglycerol molecule to another to form cardiolipin (CL) (diphosphatidylglycerol) and glycerol.</text>
</comment>
<keyword evidence="17" id="KW-1185">Reference proteome</keyword>
<feature type="active site" evidence="13">
    <location>
        <position position="401"/>
    </location>
</feature>
<proteinExistence type="inferred from homology"/>
<dbReference type="InterPro" id="IPR025202">
    <property type="entry name" value="PLD-like_dom"/>
</dbReference>
<protein>
    <recommendedName>
        <fullName evidence="13 14">Cardiolipin synthase</fullName>
        <shortName evidence="13">CL synthase</shortName>
        <ecNumber evidence="13 14">2.7.8.-</ecNumber>
    </recommendedName>
</protein>
<dbReference type="CDD" id="cd09110">
    <property type="entry name" value="PLDc_CLS_1"/>
    <property type="match status" value="1"/>
</dbReference>
<keyword evidence="3 13" id="KW-0444">Lipid biosynthesis</keyword>
<comment type="similarity">
    <text evidence="13">Belongs to the phospholipase D family. Cardiolipin synthase subfamily.</text>
</comment>
<feature type="active site" evidence="13">
    <location>
        <position position="408"/>
    </location>
</feature>
<feature type="active site" evidence="13">
    <location>
        <position position="231"/>
    </location>
</feature>
<dbReference type="InterPro" id="IPR001736">
    <property type="entry name" value="PLipase_D/transphosphatidylase"/>
</dbReference>
<dbReference type="HAMAP" id="MF_01916">
    <property type="entry name" value="Cardiolipin_synth_Cls"/>
    <property type="match status" value="1"/>
</dbReference>
<evidence type="ECO:0000256" key="11">
    <source>
        <dbReference type="ARBA" id="ARBA00023264"/>
    </source>
</evidence>
<keyword evidence="7 13" id="KW-1133">Transmembrane helix</keyword>
<dbReference type="SMART" id="SM00155">
    <property type="entry name" value="PLDc"/>
    <property type="match status" value="2"/>
</dbReference>
<keyword evidence="2 13" id="KW-1003">Cell membrane</keyword>
<organism evidence="16 17">
    <name type="scientific">Alkalibacter rhizosphaerae</name>
    <dbReference type="NCBI Taxonomy" id="2815577"/>
    <lineage>
        <taxon>Bacteria</taxon>
        <taxon>Bacillati</taxon>
        <taxon>Bacillota</taxon>
        <taxon>Clostridia</taxon>
        <taxon>Eubacteriales</taxon>
        <taxon>Eubacteriaceae</taxon>
        <taxon>Alkalibacter</taxon>
    </lineage>
</organism>
<keyword evidence="10 13" id="KW-0594">Phospholipid biosynthesis</keyword>
<dbReference type="InterPro" id="IPR022924">
    <property type="entry name" value="Cardiolipin_synthase"/>
</dbReference>
<dbReference type="CDD" id="cd09112">
    <property type="entry name" value="PLDc_CLS_2"/>
    <property type="match status" value="1"/>
</dbReference>
<feature type="active site" evidence="13">
    <location>
        <position position="224"/>
    </location>
</feature>
<evidence type="ECO:0000256" key="4">
    <source>
        <dbReference type="ARBA" id="ARBA00022679"/>
    </source>
</evidence>
<dbReference type="GO" id="GO:0008808">
    <property type="term" value="F:cardiolipin synthase activity"/>
    <property type="evidence" value="ECO:0007669"/>
    <property type="project" value="UniProtKB-UniRule"/>
</dbReference>
<dbReference type="InterPro" id="IPR030874">
    <property type="entry name" value="Cardiolipin_synth_Firmi"/>
</dbReference>
<dbReference type="PROSITE" id="PS50035">
    <property type="entry name" value="PLD"/>
    <property type="match status" value="2"/>
</dbReference>
<keyword evidence="9 13" id="KW-0472">Membrane</keyword>
<feature type="domain" description="PLD phosphodiesterase" evidence="15">
    <location>
        <begin position="396"/>
        <end position="423"/>
    </location>
</feature>
<evidence type="ECO:0000256" key="1">
    <source>
        <dbReference type="ARBA" id="ARBA00004651"/>
    </source>
</evidence>
<gene>
    <name evidence="16" type="primary">cls</name>
    <name evidence="16" type="ORF">J0B03_10145</name>
</gene>
<dbReference type="FunFam" id="3.30.870.10:FF:000014">
    <property type="entry name" value="Cardiolipin synthase"/>
    <property type="match status" value="1"/>
</dbReference>
<feature type="active site" evidence="13">
    <location>
        <position position="226"/>
    </location>
</feature>
<dbReference type="SUPFAM" id="SSF56024">
    <property type="entry name" value="Phospholipase D/nuclease"/>
    <property type="match status" value="2"/>
</dbReference>
<evidence type="ECO:0000256" key="14">
    <source>
        <dbReference type="NCBIfam" id="TIGR04265"/>
    </source>
</evidence>
<dbReference type="NCBIfam" id="TIGR04265">
    <property type="entry name" value="bac_cardiolipin"/>
    <property type="match status" value="1"/>
</dbReference>
<dbReference type="Gene3D" id="3.30.870.10">
    <property type="entry name" value="Endonuclease Chain A"/>
    <property type="match status" value="2"/>
</dbReference>
<comment type="catalytic activity">
    <reaction evidence="13">
        <text>2 a 1,2-diacyl-sn-glycero-3-phospho-(1'-sn-glycerol) = a cardiolipin + glycerol</text>
        <dbReference type="Rhea" id="RHEA:31451"/>
        <dbReference type="ChEBI" id="CHEBI:17754"/>
        <dbReference type="ChEBI" id="CHEBI:62237"/>
        <dbReference type="ChEBI" id="CHEBI:64716"/>
    </reaction>
</comment>
<name>A0A975AJG4_9FIRM</name>
<evidence type="ECO:0000256" key="8">
    <source>
        <dbReference type="ARBA" id="ARBA00023098"/>
    </source>
</evidence>
<dbReference type="PANTHER" id="PTHR21248">
    <property type="entry name" value="CARDIOLIPIN SYNTHASE"/>
    <property type="match status" value="1"/>
</dbReference>
<dbReference type="EMBL" id="CP071444">
    <property type="protein sequence ID" value="QSX09714.1"/>
    <property type="molecule type" value="Genomic_DNA"/>
</dbReference>
<dbReference type="EC" id="2.7.8.-" evidence="13 14"/>
<dbReference type="Proteomes" id="UP000663499">
    <property type="component" value="Chromosome"/>
</dbReference>
<evidence type="ECO:0000256" key="7">
    <source>
        <dbReference type="ARBA" id="ARBA00022989"/>
    </source>
</evidence>
<keyword evidence="11 13" id="KW-1208">Phospholipid metabolism</keyword>
<dbReference type="Pfam" id="PF13396">
    <property type="entry name" value="PLDc_N"/>
    <property type="match status" value="1"/>
</dbReference>
<dbReference type="AlphaFoldDB" id="A0A975AJG4"/>
<dbReference type="Pfam" id="PF13091">
    <property type="entry name" value="PLDc_2"/>
    <property type="match status" value="2"/>
</dbReference>
<evidence type="ECO:0000256" key="3">
    <source>
        <dbReference type="ARBA" id="ARBA00022516"/>
    </source>
</evidence>
<feature type="active site" evidence="13">
    <location>
        <position position="403"/>
    </location>
</feature>
<accession>A0A975AJG4</accession>
<feature type="transmembrane region" description="Helical" evidence="13">
    <location>
        <begin position="36"/>
        <end position="56"/>
    </location>
</feature>
<dbReference type="KEGG" id="alka:J0B03_10145"/>
<dbReference type="InterPro" id="IPR027379">
    <property type="entry name" value="CLS_N"/>
</dbReference>
<evidence type="ECO:0000259" key="15">
    <source>
        <dbReference type="PROSITE" id="PS50035"/>
    </source>
</evidence>
<evidence type="ECO:0000256" key="12">
    <source>
        <dbReference type="ARBA" id="ARBA00057569"/>
    </source>
</evidence>
<reference evidence="16" key="1">
    <citation type="submission" date="2021-03" db="EMBL/GenBank/DDBJ databases">
        <title>Alkalibacter marinus sp. nov., isolated from tidal flat sediment.</title>
        <authorList>
            <person name="Namirimu T."/>
            <person name="Yang J.-A."/>
            <person name="Yang S.-H."/>
            <person name="Kim Y.-J."/>
            <person name="Kwon K.K."/>
        </authorList>
    </citation>
    <scope>NUCLEOTIDE SEQUENCE</scope>
    <source>
        <strain evidence="16">ES005</strain>
    </source>
</reference>
<evidence type="ECO:0000313" key="16">
    <source>
        <dbReference type="EMBL" id="QSX09714.1"/>
    </source>
</evidence>
<keyword evidence="4 13" id="KW-0808">Transferase</keyword>
<evidence type="ECO:0000313" key="17">
    <source>
        <dbReference type="Proteomes" id="UP000663499"/>
    </source>
</evidence>
<feature type="transmembrane region" description="Helical" evidence="13">
    <location>
        <begin position="6"/>
        <end position="27"/>
    </location>
</feature>
<feature type="domain" description="PLD phosphodiesterase" evidence="15">
    <location>
        <begin position="219"/>
        <end position="246"/>
    </location>
</feature>
<sequence length="483" mass="55946">MVLIATSYGLSLVLVINIILTFIIIFLERKNPQSTYAWLLLLWMIPAVGFVFYLFFSQNLTRRKIFKISSTERALTNTIIQQQKRDLTEQDKEMNDITWDNYGDMIQFHQNLSDAIYTDDNRVEIFTDGEEKFSTLLKDIAEAKDHIHMQYFIFKSSSLADRIMEALKAKALQGVEVRLLFDDMGAIFLKRIDFQDLKDSGVKVARFFPSRIKYINLKANYRNHRKVTVIDGKIGYIGGFNVGDEYLGLDLKMGYWRDTHLRLEGSAVYELQVRFFMDWRASHGEELVLNSHFMPDIEKNGEVGLQIVSSGPDDPNEQIKQGYLKMIHAAKSYIFIQTPYFVPDQSILEALRIAAKSGVDVRIMIPNKPDHLFVYWATFSYVGELLGYGAKIYVYDNGFLHAKTIVVDDQVASVGTCNFDIRSFSLNFEVNAFIYDQNVCYKLKEIFIEDMKKSIRINENRYKSRPVTMKIKESISRLFSPIL</sequence>
<evidence type="ECO:0000256" key="13">
    <source>
        <dbReference type="HAMAP-Rule" id="MF_01916"/>
    </source>
</evidence>
<dbReference type="PANTHER" id="PTHR21248:SF22">
    <property type="entry name" value="PHOSPHOLIPASE D"/>
    <property type="match status" value="1"/>
</dbReference>
<comment type="subcellular location">
    <subcellularLocation>
        <location evidence="1 13">Cell membrane</location>
        <topology evidence="1 13">Multi-pass membrane protein</topology>
    </subcellularLocation>
</comment>
<dbReference type="GO" id="GO:0005886">
    <property type="term" value="C:plasma membrane"/>
    <property type="evidence" value="ECO:0007669"/>
    <property type="project" value="UniProtKB-SubCell"/>
</dbReference>
<evidence type="ECO:0000256" key="9">
    <source>
        <dbReference type="ARBA" id="ARBA00023136"/>
    </source>
</evidence>
<keyword evidence="5 13" id="KW-0812">Transmembrane</keyword>
<evidence type="ECO:0000256" key="6">
    <source>
        <dbReference type="ARBA" id="ARBA00022737"/>
    </source>
</evidence>
<evidence type="ECO:0000256" key="2">
    <source>
        <dbReference type="ARBA" id="ARBA00022475"/>
    </source>
</evidence>
<evidence type="ECO:0000256" key="10">
    <source>
        <dbReference type="ARBA" id="ARBA00023209"/>
    </source>
</evidence>
<dbReference type="GO" id="GO:0032049">
    <property type="term" value="P:cardiolipin biosynthetic process"/>
    <property type="evidence" value="ECO:0007669"/>
    <property type="project" value="UniProtKB-UniRule"/>
</dbReference>
<dbReference type="FunFam" id="3.30.870.10:FF:000021">
    <property type="entry name" value="Cardiolipin synthase"/>
    <property type="match status" value="1"/>
</dbReference>
<keyword evidence="6" id="KW-0677">Repeat</keyword>